<evidence type="ECO:0000313" key="3">
    <source>
        <dbReference type="Proteomes" id="UP000260644"/>
    </source>
</evidence>
<dbReference type="AlphaFoldDB" id="A0A3E1YGY4"/>
<keyword evidence="1" id="KW-0812">Transmembrane</keyword>
<organism evidence="2 3">
    <name type="scientific">Chitinophaga silvatica</name>
    <dbReference type="NCBI Taxonomy" id="2282649"/>
    <lineage>
        <taxon>Bacteria</taxon>
        <taxon>Pseudomonadati</taxon>
        <taxon>Bacteroidota</taxon>
        <taxon>Chitinophagia</taxon>
        <taxon>Chitinophagales</taxon>
        <taxon>Chitinophagaceae</taxon>
        <taxon>Chitinophaga</taxon>
    </lineage>
</organism>
<sequence length="196" mass="22503">MDKLRILHPNTSSRIKLLPIMHGLTGILFLFNTIGVYTSEHPNWFLAIFFLVLGLACIAFPFMMRRFKKFSEANSLARVVEAFVCLTGCLYFLSHKLPITGLLLLLVGIGLIYVGWMEYKIFQPAFARFDTIGITLPTTFSTKLVGWNELNNVILRNDLLTIDYKNNKILQLEVLDEPTPAQREELNAFFQKRVKD</sequence>
<dbReference type="Proteomes" id="UP000260644">
    <property type="component" value="Unassembled WGS sequence"/>
</dbReference>
<evidence type="ECO:0000313" key="2">
    <source>
        <dbReference type="EMBL" id="RFS26470.1"/>
    </source>
</evidence>
<protein>
    <recommendedName>
        <fullName evidence="4">DUF5673 domain-containing protein</fullName>
    </recommendedName>
</protein>
<dbReference type="EMBL" id="QPMM01000001">
    <property type="protein sequence ID" value="RFS26470.1"/>
    <property type="molecule type" value="Genomic_DNA"/>
</dbReference>
<feature type="transmembrane region" description="Helical" evidence="1">
    <location>
        <begin position="20"/>
        <end position="38"/>
    </location>
</feature>
<evidence type="ECO:0008006" key="4">
    <source>
        <dbReference type="Google" id="ProtNLM"/>
    </source>
</evidence>
<evidence type="ECO:0000256" key="1">
    <source>
        <dbReference type="SAM" id="Phobius"/>
    </source>
</evidence>
<keyword evidence="3" id="KW-1185">Reference proteome</keyword>
<proteinExistence type="predicted"/>
<feature type="transmembrane region" description="Helical" evidence="1">
    <location>
        <begin position="99"/>
        <end position="119"/>
    </location>
</feature>
<keyword evidence="1" id="KW-0472">Membrane</keyword>
<gene>
    <name evidence="2" type="ORF">DVR12_01395</name>
</gene>
<feature type="transmembrane region" description="Helical" evidence="1">
    <location>
        <begin position="44"/>
        <end position="64"/>
    </location>
</feature>
<dbReference type="RefSeq" id="WP_116973662.1">
    <property type="nucleotide sequence ID" value="NZ_QPMM01000001.1"/>
</dbReference>
<comment type="caution">
    <text evidence="2">The sequence shown here is derived from an EMBL/GenBank/DDBJ whole genome shotgun (WGS) entry which is preliminary data.</text>
</comment>
<keyword evidence="1" id="KW-1133">Transmembrane helix</keyword>
<name>A0A3E1YGY4_9BACT</name>
<feature type="transmembrane region" description="Helical" evidence="1">
    <location>
        <begin position="76"/>
        <end position="93"/>
    </location>
</feature>
<dbReference type="OrthoDB" id="660475at2"/>
<accession>A0A3E1YGY4</accession>
<reference evidence="2 3" key="1">
    <citation type="submission" date="2018-07" db="EMBL/GenBank/DDBJ databases">
        <title>Chitinophaga K2CV101002-2 sp. nov., isolated from a monsoon evergreen broad-leaved forest soil.</title>
        <authorList>
            <person name="Lv Y."/>
        </authorList>
    </citation>
    <scope>NUCLEOTIDE SEQUENCE [LARGE SCALE GENOMIC DNA]</scope>
    <source>
        <strain evidence="2 3">GDMCC 1.1288</strain>
    </source>
</reference>